<organism evidence="1 2">
    <name type="scientific">Chryseolinea serpens</name>
    <dbReference type="NCBI Taxonomy" id="947013"/>
    <lineage>
        <taxon>Bacteria</taxon>
        <taxon>Pseudomonadati</taxon>
        <taxon>Bacteroidota</taxon>
        <taxon>Cytophagia</taxon>
        <taxon>Cytophagales</taxon>
        <taxon>Fulvivirgaceae</taxon>
        <taxon>Chryseolinea</taxon>
    </lineage>
</organism>
<evidence type="ECO:0000313" key="2">
    <source>
        <dbReference type="Proteomes" id="UP000184212"/>
    </source>
</evidence>
<accession>A0A1M5VSW2</accession>
<evidence type="ECO:0008006" key="3">
    <source>
        <dbReference type="Google" id="ProtNLM"/>
    </source>
</evidence>
<proteinExistence type="predicted"/>
<dbReference type="Proteomes" id="UP000184212">
    <property type="component" value="Unassembled WGS sequence"/>
</dbReference>
<sequence>MTTLSHPHRAVGGRLRVMIMTANVVLSRQMPILFFAFCLRSVCAQSYPEPVKVLLPGKDHAEVYNPTFVIRWKSADHGTSYKVTLKDLFEEELLKIETTGNRVDVDWRNLKIADTDALLVEVQIKGNNGSKSPPNLVKKLSTKARAVIDKLLSAEVLAIKAEDAHSKLLRALFYEEHHLLIDALTAYEHAIALAPDAAEYRVAYEAFLIRNGMDATE</sequence>
<gene>
    <name evidence="1" type="ORF">SAMN04488109_5381</name>
</gene>
<evidence type="ECO:0000313" key="1">
    <source>
        <dbReference type="EMBL" id="SHH78342.1"/>
    </source>
</evidence>
<keyword evidence="2" id="KW-1185">Reference proteome</keyword>
<name>A0A1M5VSW2_9BACT</name>
<dbReference type="RefSeq" id="WP_143165099.1">
    <property type="nucleotide sequence ID" value="NZ_FQWQ01000004.1"/>
</dbReference>
<dbReference type="AlphaFoldDB" id="A0A1M5VSW2"/>
<protein>
    <recommendedName>
        <fullName evidence="3">Tetratricopeptide repeat-containing protein</fullName>
    </recommendedName>
</protein>
<reference evidence="1 2" key="1">
    <citation type="submission" date="2016-11" db="EMBL/GenBank/DDBJ databases">
        <authorList>
            <person name="Jaros S."/>
            <person name="Januszkiewicz K."/>
            <person name="Wedrychowicz H."/>
        </authorList>
    </citation>
    <scope>NUCLEOTIDE SEQUENCE [LARGE SCALE GENOMIC DNA]</scope>
    <source>
        <strain evidence="1 2">DSM 24574</strain>
    </source>
</reference>
<dbReference type="EMBL" id="FQWQ01000004">
    <property type="protein sequence ID" value="SHH78342.1"/>
    <property type="molecule type" value="Genomic_DNA"/>
</dbReference>
<dbReference type="OrthoDB" id="977247at2"/>